<dbReference type="InterPro" id="IPR011990">
    <property type="entry name" value="TPR-like_helical_dom_sf"/>
</dbReference>
<dbReference type="PANTHER" id="PTHR44809">
    <property type="match status" value="1"/>
</dbReference>
<gene>
    <name evidence="2" type="ORF">TPSB3V08_LOCUS2014</name>
</gene>
<evidence type="ECO:0000313" key="2">
    <source>
        <dbReference type="EMBL" id="CAD7399096.1"/>
    </source>
</evidence>
<dbReference type="SUPFAM" id="SSF48452">
    <property type="entry name" value="TPR-like"/>
    <property type="match status" value="1"/>
</dbReference>
<dbReference type="Gene3D" id="1.25.40.10">
    <property type="entry name" value="Tetratricopeptide repeat domain"/>
    <property type="match status" value="1"/>
</dbReference>
<accession>A0A7R9CNQ9</accession>
<feature type="compositionally biased region" description="Basic residues" evidence="1">
    <location>
        <begin position="251"/>
        <end position="262"/>
    </location>
</feature>
<sequence>MVRTEPDPLSAALFGGGASDQPEDIVSPFNYFSSPRPHPLRGGPGHGVARSDKVKENRTWEAILMLDHCIHLDPMYSPAYLLLARLYSGRGLHTEVGRLLRQVIKLEPHTNDYLAEYAAWLRDRGRSWEALRYFLKSLTVSVIHGESLLGASRTLRDMGQYPRIYQLRIRAHITRNQQSRRFYSGDIYVRGWILHTEPQYSEEKSTKISLGGEGHPNESGAHKKTLCPAREIPSIASHLEQDSNRSQQTRCRSRGSRRRGGTPRRQESAGEAGRNMPPPLLVQNLLDTLK</sequence>
<name>A0A7R9CNQ9_TIMPO</name>
<evidence type="ECO:0000256" key="1">
    <source>
        <dbReference type="SAM" id="MobiDB-lite"/>
    </source>
</evidence>
<dbReference type="EMBL" id="OD000741">
    <property type="protein sequence ID" value="CAD7399096.1"/>
    <property type="molecule type" value="Genomic_DNA"/>
</dbReference>
<feature type="region of interest" description="Disordered" evidence="1">
    <location>
        <begin position="1"/>
        <end position="20"/>
    </location>
</feature>
<organism evidence="2">
    <name type="scientific">Timema poppense</name>
    <name type="common">Walking stick</name>
    <dbReference type="NCBI Taxonomy" id="170557"/>
    <lineage>
        <taxon>Eukaryota</taxon>
        <taxon>Metazoa</taxon>
        <taxon>Ecdysozoa</taxon>
        <taxon>Arthropoda</taxon>
        <taxon>Hexapoda</taxon>
        <taxon>Insecta</taxon>
        <taxon>Pterygota</taxon>
        <taxon>Neoptera</taxon>
        <taxon>Polyneoptera</taxon>
        <taxon>Phasmatodea</taxon>
        <taxon>Timematodea</taxon>
        <taxon>Timematoidea</taxon>
        <taxon>Timematidae</taxon>
        <taxon>Timema</taxon>
    </lineage>
</organism>
<proteinExistence type="predicted"/>
<dbReference type="PANTHER" id="PTHR44809:SF1">
    <property type="entry name" value="PROTEIN O-MANNOSYL-TRANSFERASE TMTC1"/>
    <property type="match status" value="1"/>
</dbReference>
<dbReference type="InterPro" id="IPR052943">
    <property type="entry name" value="TMTC_O-mannosyl-trnsfr"/>
</dbReference>
<feature type="region of interest" description="Disordered" evidence="1">
    <location>
        <begin position="204"/>
        <end position="223"/>
    </location>
</feature>
<protein>
    <submittedName>
        <fullName evidence="2">Uncharacterized protein</fullName>
    </submittedName>
</protein>
<feature type="region of interest" description="Disordered" evidence="1">
    <location>
        <begin position="236"/>
        <end position="280"/>
    </location>
</feature>
<reference evidence="2" key="1">
    <citation type="submission" date="2020-11" db="EMBL/GenBank/DDBJ databases">
        <authorList>
            <person name="Tran Van P."/>
        </authorList>
    </citation>
    <scope>NUCLEOTIDE SEQUENCE</scope>
</reference>
<dbReference type="AlphaFoldDB" id="A0A7R9CNQ9"/>